<evidence type="ECO:0000313" key="2">
    <source>
        <dbReference type="Proteomes" id="UP000246351"/>
    </source>
</evidence>
<reference evidence="1 2" key="1">
    <citation type="journal article" date="2018" name="Vet. Microbiol.">
        <title>Clonal diversity and geographic distribution of methicillin-resistant Staphylococcus pseudintermedius from Australian animals: Discovery of novel sequence types.</title>
        <authorList>
            <person name="Worthing K.A."/>
            <person name="Abraham S."/>
            <person name="Coombs G.W."/>
            <person name="Pang S."/>
            <person name="Saputra S."/>
            <person name="Jordan D."/>
            <person name="Trott D.J."/>
            <person name="Norris J.M."/>
        </authorList>
    </citation>
    <scope>NUCLEOTIDE SEQUENCE [LARGE SCALE GENOMIC DNA]</scope>
    <source>
        <strain evidence="1 2">ST71 3</strain>
    </source>
</reference>
<dbReference type="RefSeq" id="WP_099999939.1">
    <property type="nucleotide sequence ID" value="NZ_BAAFIX010000043.1"/>
</dbReference>
<protein>
    <submittedName>
        <fullName evidence="1">Uncharacterized protein</fullName>
    </submittedName>
</protein>
<name>A0A317Z8E0_STAPS</name>
<gene>
    <name evidence="1" type="ORF">DD924_10940</name>
</gene>
<proteinExistence type="predicted"/>
<sequence length="89" mass="10638">MNKYVVSYDLNKEGQNYSELIKLLESFTDYVHIQKSYWFIKSYQSLKTISEQIDSILDSNDEYLILEFDSYPMGKVSDEVYPDLKRFLN</sequence>
<accession>A0A317Z8E0</accession>
<dbReference type="AlphaFoldDB" id="A0A317Z8E0"/>
<dbReference type="EMBL" id="QEIV01001045">
    <property type="protein sequence ID" value="PWZ97943.1"/>
    <property type="molecule type" value="Genomic_DNA"/>
</dbReference>
<comment type="caution">
    <text evidence="1">The sequence shown here is derived from an EMBL/GenBank/DDBJ whole genome shotgun (WGS) entry which is preliminary data.</text>
</comment>
<dbReference type="Proteomes" id="UP000246351">
    <property type="component" value="Unassembled WGS sequence"/>
</dbReference>
<evidence type="ECO:0000313" key="1">
    <source>
        <dbReference type="EMBL" id="PWZ97943.1"/>
    </source>
</evidence>
<organism evidence="1 2">
    <name type="scientific">Staphylococcus pseudintermedius</name>
    <dbReference type="NCBI Taxonomy" id="283734"/>
    <lineage>
        <taxon>Bacteria</taxon>
        <taxon>Bacillati</taxon>
        <taxon>Bacillota</taxon>
        <taxon>Bacilli</taxon>
        <taxon>Bacillales</taxon>
        <taxon>Staphylococcaceae</taxon>
        <taxon>Staphylococcus</taxon>
        <taxon>Staphylococcus intermedius group</taxon>
    </lineage>
</organism>